<keyword evidence="2" id="KW-1185">Reference proteome</keyword>
<reference evidence="1 2" key="1">
    <citation type="submission" date="2024-01" db="EMBL/GenBank/DDBJ databases">
        <title>The genomes of 5 underutilized Papilionoideae crops provide insights into root nodulation and disease resistanc.</title>
        <authorList>
            <person name="Jiang F."/>
        </authorList>
    </citation>
    <scope>NUCLEOTIDE SEQUENCE [LARGE SCALE GENOMIC DNA]</scope>
    <source>
        <strain evidence="1">LVBAO_FW01</strain>
        <tissue evidence="1">Leaves</tissue>
    </source>
</reference>
<dbReference type="EMBL" id="JAYMYQ010000003">
    <property type="protein sequence ID" value="KAK7345052.1"/>
    <property type="molecule type" value="Genomic_DNA"/>
</dbReference>
<accession>A0AAN9M4C6</accession>
<protein>
    <submittedName>
        <fullName evidence="1">Uncharacterized protein</fullName>
    </submittedName>
</protein>
<dbReference type="Proteomes" id="UP001367508">
    <property type="component" value="Unassembled WGS sequence"/>
</dbReference>
<organism evidence="1 2">
    <name type="scientific">Canavalia gladiata</name>
    <name type="common">Sword bean</name>
    <name type="synonym">Dolichos gladiatus</name>
    <dbReference type="NCBI Taxonomy" id="3824"/>
    <lineage>
        <taxon>Eukaryota</taxon>
        <taxon>Viridiplantae</taxon>
        <taxon>Streptophyta</taxon>
        <taxon>Embryophyta</taxon>
        <taxon>Tracheophyta</taxon>
        <taxon>Spermatophyta</taxon>
        <taxon>Magnoliopsida</taxon>
        <taxon>eudicotyledons</taxon>
        <taxon>Gunneridae</taxon>
        <taxon>Pentapetalae</taxon>
        <taxon>rosids</taxon>
        <taxon>fabids</taxon>
        <taxon>Fabales</taxon>
        <taxon>Fabaceae</taxon>
        <taxon>Papilionoideae</taxon>
        <taxon>50 kb inversion clade</taxon>
        <taxon>NPAAA clade</taxon>
        <taxon>indigoferoid/millettioid clade</taxon>
        <taxon>Phaseoleae</taxon>
        <taxon>Canavalia</taxon>
    </lineage>
</organism>
<proteinExistence type="predicted"/>
<name>A0AAN9M4C6_CANGL</name>
<evidence type="ECO:0000313" key="1">
    <source>
        <dbReference type="EMBL" id="KAK7345052.1"/>
    </source>
</evidence>
<evidence type="ECO:0000313" key="2">
    <source>
        <dbReference type="Proteomes" id="UP001367508"/>
    </source>
</evidence>
<sequence>MLRTFLSRSSRRHQFPGHVVVATLALSFAQLIVMQDEGSKLLLKYDRNRTGLGRKPVIWNLGRQDMAMPKNFHTKKLGGEAETFLVRLFGENYQDSKEKKVVPPLSLLSLPILLEGDALRISIAESA</sequence>
<gene>
    <name evidence="1" type="ORF">VNO77_15431</name>
</gene>
<dbReference type="AlphaFoldDB" id="A0AAN9M4C6"/>
<comment type="caution">
    <text evidence="1">The sequence shown here is derived from an EMBL/GenBank/DDBJ whole genome shotgun (WGS) entry which is preliminary data.</text>
</comment>